<sequence>MRYSCSVKASAVLLVSLCAAGSIGSLRAALPPPRESAELAAQYEAVSRPQFVQGRELLSLLSIEPGDVVLDLGCGTGRLAEYTAKLVGPHGKVIGIDPSPYRIAIAKRRERSGLSFEVAGSDDLSSFASGSFDRVYLNYVFHWIENKAEALREIYRILKPGGRLGISTGLKSGQPSRVRELIRESIREVLGNVPPNLFLSPFRMTRKELRDLAERAGFRIVDLRVFPLSDYAKDPNEVIAFLSASSSGRFLSGVGDAERQRIIASLKEKLSRLETGRGIEMEHPAIFLVGEKPR</sequence>
<accession>A0A5E6MHW6</accession>
<dbReference type="Pfam" id="PF08241">
    <property type="entry name" value="Methyltransf_11"/>
    <property type="match status" value="1"/>
</dbReference>
<feature type="signal peptide" evidence="1">
    <location>
        <begin position="1"/>
        <end position="28"/>
    </location>
</feature>
<comment type="caution">
    <text evidence="3">The sequence shown here is derived from an EMBL/GenBank/DDBJ whole genome shotgun (WGS) entry which is preliminary data.</text>
</comment>
<dbReference type="Gene3D" id="3.40.50.150">
    <property type="entry name" value="Vaccinia Virus protein VP39"/>
    <property type="match status" value="1"/>
</dbReference>
<feature type="chain" id="PRO_5022954134" evidence="1">
    <location>
        <begin position="29"/>
        <end position="294"/>
    </location>
</feature>
<feature type="domain" description="Methyltransferase type 11" evidence="2">
    <location>
        <begin position="70"/>
        <end position="164"/>
    </location>
</feature>
<dbReference type="InterPro" id="IPR029063">
    <property type="entry name" value="SAM-dependent_MTases_sf"/>
</dbReference>
<protein>
    <submittedName>
        <fullName evidence="3">Demethylmenaquinone methyltransferase</fullName>
        <ecNumber evidence="3">2.1.1.163</ecNumber>
    </submittedName>
</protein>
<dbReference type="InterPro" id="IPR050508">
    <property type="entry name" value="Methyltransf_Superfamily"/>
</dbReference>
<dbReference type="GO" id="GO:0043770">
    <property type="term" value="F:demethylmenaquinone methyltransferase activity"/>
    <property type="evidence" value="ECO:0007669"/>
    <property type="project" value="UniProtKB-EC"/>
</dbReference>
<organism evidence="3 4">
    <name type="scientific">Methylacidimicrobium cyclopophantes</name>
    <dbReference type="NCBI Taxonomy" id="1041766"/>
    <lineage>
        <taxon>Bacteria</taxon>
        <taxon>Pseudomonadati</taxon>
        <taxon>Verrucomicrobiota</taxon>
        <taxon>Methylacidimicrobium</taxon>
    </lineage>
</organism>
<dbReference type="PANTHER" id="PTHR42912">
    <property type="entry name" value="METHYLTRANSFERASE"/>
    <property type="match status" value="1"/>
</dbReference>
<dbReference type="EC" id="2.1.1.163" evidence="3"/>
<evidence type="ECO:0000259" key="2">
    <source>
        <dbReference type="Pfam" id="PF08241"/>
    </source>
</evidence>
<dbReference type="EMBL" id="CABFUZ020000094">
    <property type="protein sequence ID" value="VVM05625.1"/>
    <property type="molecule type" value="Genomic_DNA"/>
</dbReference>
<keyword evidence="3" id="KW-0489">Methyltransferase</keyword>
<evidence type="ECO:0000313" key="4">
    <source>
        <dbReference type="Proteomes" id="UP000381693"/>
    </source>
</evidence>
<dbReference type="CDD" id="cd02440">
    <property type="entry name" value="AdoMet_MTases"/>
    <property type="match status" value="1"/>
</dbReference>
<name>A0A5E6MHW6_9BACT</name>
<evidence type="ECO:0000256" key="1">
    <source>
        <dbReference type="SAM" id="SignalP"/>
    </source>
</evidence>
<keyword evidence="4" id="KW-1185">Reference proteome</keyword>
<reference evidence="3" key="1">
    <citation type="submission" date="2019-09" db="EMBL/GenBank/DDBJ databases">
        <authorList>
            <person name="Cremers G."/>
        </authorList>
    </citation>
    <scope>NUCLEOTIDE SEQUENCE [LARGE SCALE GENOMIC DNA]</scope>
    <source>
        <strain evidence="3">3B</strain>
    </source>
</reference>
<keyword evidence="3" id="KW-0808">Transferase</keyword>
<gene>
    <name evidence="3" type="primary">menG</name>
    <name evidence="3" type="ORF">MAMC_00706</name>
</gene>
<proteinExistence type="predicted"/>
<evidence type="ECO:0000313" key="3">
    <source>
        <dbReference type="EMBL" id="VVM05625.1"/>
    </source>
</evidence>
<dbReference type="RefSeq" id="WP_178087652.1">
    <property type="nucleotide sequence ID" value="NZ_CABFUZ020000094.1"/>
</dbReference>
<dbReference type="AlphaFoldDB" id="A0A5E6MHW6"/>
<dbReference type="Proteomes" id="UP000381693">
    <property type="component" value="Unassembled WGS sequence"/>
</dbReference>
<dbReference type="SUPFAM" id="SSF53335">
    <property type="entry name" value="S-adenosyl-L-methionine-dependent methyltransferases"/>
    <property type="match status" value="1"/>
</dbReference>
<dbReference type="GO" id="GO:0008757">
    <property type="term" value="F:S-adenosylmethionine-dependent methyltransferase activity"/>
    <property type="evidence" value="ECO:0007669"/>
    <property type="project" value="InterPro"/>
</dbReference>
<dbReference type="GO" id="GO:0032259">
    <property type="term" value="P:methylation"/>
    <property type="evidence" value="ECO:0007669"/>
    <property type="project" value="UniProtKB-KW"/>
</dbReference>
<dbReference type="InterPro" id="IPR013216">
    <property type="entry name" value="Methyltransf_11"/>
</dbReference>
<keyword evidence="1" id="KW-0732">Signal</keyword>